<name>A0A0A9DMG8_ARUDO</name>
<dbReference type="GO" id="GO:0003700">
    <property type="term" value="F:DNA-binding transcription factor activity"/>
    <property type="evidence" value="ECO:0007669"/>
    <property type="project" value="InterPro"/>
</dbReference>
<sequence>MKRILNRYERYLLCESGDAMEEQAELQGNMSHDHIKLRSRIEALQTSQRNLMGEQLDSLTLREVQQLEHQIDRALTNIRSRKVESHAC</sequence>
<reference evidence="2" key="2">
    <citation type="journal article" date="2015" name="Data Brief">
        <title>Shoot transcriptome of the giant reed, Arundo donax.</title>
        <authorList>
            <person name="Barrero R.A."/>
            <person name="Guerrero F.D."/>
            <person name="Moolhuijzen P."/>
            <person name="Goolsby J.A."/>
            <person name="Tidwell J."/>
            <person name="Bellgard S.E."/>
            <person name="Bellgard M.I."/>
        </authorList>
    </citation>
    <scope>NUCLEOTIDE SEQUENCE</scope>
    <source>
        <tissue evidence="2">Shoot tissue taken approximately 20 cm above the soil surface</tissue>
    </source>
</reference>
<accession>A0A0A9DMG8</accession>
<dbReference type="EMBL" id="GBRH01210017">
    <property type="protein sequence ID" value="JAD87878.1"/>
    <property type="molecule type" value="Transcribed_RNA"/>
</dbReference>
<evidence type="ECO:0000259" key="1">
    <source>
        <dbReference type="PROSITE" id="PS51297"/>
    </source>
</evidence>
<dbReference type="AlphaFoldDB" id="A0A0A9DMG8"/>
<organism evidence="2">
    <name type="scientific">Arundo donax</name>
    <name type="common">Giant reed</name>
    <name type="synonym">Donax arundinaceus</name>
    <dbReference type="NCBI Taxonomy" id="35708"/>
    <lineage>
        <taxon>Eukaryota</taxon>
        <taxon>Viridiplantae</taxon>
        <taxon>Streptophyta</taxon>
        <taxon>Embryophyta</taxon>
        <taxon>Tracheophyta</taxon>
        <taxon>Spermatophyta</taxon>
        <taxon>Magnoliopsida</taxon>
        <taxon>Liliopsida</taxon>
        <taxon>Poales</taxon>
        <taxon>Poaceae</taxon>
        <taxon>PACMAD clade</taxon>
        <taxon>Arundinoideae</taxon>
        <taxon>Arundineae</taxon>
        <taxon>Arundo</taxon>
    </lineage>
</organism>
<protein>
    <recommendedName>
        <fullName evidence="1">K-box domain-containing protein</fullName>
    </recommendedName>
</protein>
<dbReference type="InterPro" id="IPR002487">
    <property type="entry name" value="TF_Kbox"/>
</dbReference>
<proteinExistence type="predicted"/>
<dbReference type="PROSITE" id="PS51297">
    <property type="entry name" value="K_BOX"/>
    <property type="match status" value="1"/>
</dbReference>
<dbReference type="GO" id="GO:0005634">
    <property type="term" value="C:nucleus"/>
    <property type="evidence" value="ECO:0007669"/>
    <property type="project" value="InterPro"/>
</dbReference>
<feature type="domain" description="K-box" evidence="1">
    <location>
        <begin position="27"/>
        <end position="88"/>
    </location>
</feature>
<dbReference type="Pfam" id="PF01486">
    <property type="entry name" value="K-box"/>
    <property type="match status" value="1"/>
</dbReference>
<reference evidence="2" key="1">
    <citation type="submission" date="2014-09" db="EMBL/GenBank/DDBJ databases">
        <authorList>
            <person name="Magalhaes I.L.F."/>
            <person name="Oliveira U."/>
            <person name="Santos F.R."/>
            <person name="Vidigal T.H.D.A."/>
            <person name="Brescovit A.D."/>
            <person name="Santos A.J."/>
        </authorList>
    </citation>
    <scope>NUCLEOTIDE SEQUENCE</scope>
    <source>
        <tissue evidence="2">Shoot tissue taken approximately 20 cm above the soil surface</tissue>
    </source>
</reference>
<evidence type="ECO:0000313" key="2">
    <source>
        <dbReference type="EMBL" id="JAD87878.1"/>
    </source>
</evidence>